<dbReference type="Pfam" id="PF00587">
    <property type="entry name" value="tRNA-synt_2b"/>
    <property type="match status" value="1"/>
</dbReference>
<dbReference type="FunCoup" id="B3SD13">
    <property type="interactions" value="1904"/>
</dbReference>
<accession>B3SD13</accession>
<evidence type="ECO:0000259" key="17">
    <source>
        <dbReference type="PROSITE" id="PS51185"/>
    </source>
</evidence>
<dbReference type="GO" id="GO:0005524">
    <property type="term" value="F:ATP binding"/>
    <property type="evidence" value="ECO:0007669"/>
    <property type="project" value="UniProtKB-KW"/>
</dbReference>
<evidence type="ECO:0000256" key="9">
    <source>
        <dbReference type="ARBA" id="ARBA00022741"/>
    </source>
</evidence>
<dbReference type="EC" id="6.1.1.14" evidence="4"/>
<dbReference type="FunFam" id="3.30.930.10:FF:000010">
    <property type="entry name" value="Glycyl-tRNA synthetase 1"/>
    <property type="match status" value="1"/>
</dbReference>
<dbReference type="Gene3D" id="3.30.40.230">
    <property type="match status" value="1"/>
</dbReference>
<evidence type="ECO:0000256" key="1">
    <source>
        <dbReference type="ARBA" id="ARBA00004496"/>
    </source>
</evidence>
<dbReference type="NCBIfam" id="TIGR00389">
    <property type="entry name" value="glyS_dimeric"/>
    <property type="match status" value="1"/>
</dbReference>
<dbReference type="Pfam" id="PF00458">
    <property type="entry name" value="WHEP-TRS"/>
    <property type="match status" value="1"/>
</dbReference>
<dbReference type="EMBL" id="DS985275">
    <property type="protein sequence ID" value="EDV19380.1"/>
    <property type="molecule type" value="Genomic_DNA"/>
</dbReference>
<evidence type="ECO:0000256" key="5">
    <source>
        <dbReference type="ARBA" id="ARBA00019404"/>
    </source>
</evidence>
<dbReference type="InterPro" id="IPR002314">
    <property type="entry name" value="aa-tRNA-synt_IIb"/>
</dbReference>
<comment type="similarity">
    <text evidence="2">Belongs to the class-II aminoacyl-tRNA synthetase family.</text>
</comment>
<dbReference type="OrthoDB" id="57698at2759"/>
<evidence type="ECO:0000259" key="16">
    <source>
        <dbReference type="PROSITE" id="PS50862"/>
    </source>
</evidence>
<evidence type="ECO:0000313" key="18">
    <source>
        <dbReference type="EMBL" id="EDV19380.1"/>
    </source>
</evidence>
<feature type="domain" description="WHEP-TRS" evidence="17">
    <location>
        <begin position="10"/>
        <end position="66"/>
    </location>
</feature>
<dbReference type="InterPro" id="IPR002315">
    <property type="entry name" value="tRNA-synt_gly"/>
</dbReference>
<dbReference type="InterPro" id="IPR000738">
    <property type="entry name" value="WHEP-TRS_dom"/>
</dbReference>
<evidence type="ECO:0000256" key="13">
    <source>
        <dbReference type="ARBA" id="ARBA00030057"/>
    </source>
</evidence>
<dbReference type="STRING" id="10228.B3SD13"/>
<keyword evidence="9" id="KW-0547">Nucleotide-binding</keyword>
<dbReference type="PANTHER" id="PTHR10745:SF0">
    <property type="entry name" value="GLYCINE--TRNA LIGASE"/>
    <property type="match status" value="1"/>
</dbReference>
<dbReference type="PROSITE" id="PS51185">
    <property type="entry name" value="WHEP_TRS_2"/>
    <property type="match status" value="1"/>
</dbReference>
<keyword evidence="19" id="KW-1185">Reference proteome</keyword>
<gene>
    <name evidence="18" type="ORF">TRIADDRAFT_33686</name>
</gene>
<dbReference type="HOGENOM" id="CLU_015515_1_0_1"/>
<dbReference type="Gene3D" id="3.30.930.10">
    <property type="entry name" value="Bira Bifunctional Protein, Domain 2"/>
    <property type="match status" value="1"/>
</dbReference>
<feature type="domain" description="Aminoacyl-transfer RNA synthetases class-II family profile" evidence="16">
    <location>
        <begin position="197"/>
        <end position="553"/>
    </location>
</feature>
<dbReference type="KEGG" id="tad:TRIADDRAFT_33686"/>
<reference evidence="18 19" key="1">
    <citation type="journal article" date="2008" name="Nature">
        <title>The Trichoplax genome and the nature of placozoans.</title>
        <authorList>
            <person name="Srivastava M."/>
            <person name="Begovic E."/>
            <person name="Chapman J."/>
            <person name="Putnam N.H."/>
            <person name="Hellsten U."/>
            <person name="Kawashima T."/>
            <person name="Kuo A."/>
            <person name="Mitros T."/>
            <person name="Salamov A."/>
            <person name="Carpenter M.L."/>
            <person name="Signorovitch A.Y."/>
            <person name="Moreno M.A."/>
            <person name="Kamm K."/>
            <person name="Grimwood J."/>
            <person name="Schmutz J."/>
            <person name="Shapiro H."/>
            <person name="Grigoriev I.V."/>
            <person name="Buss L.W."/>
            <person name="Schierwater B."/>
            <person name="Dellaporta S.L."/>
            <person name="Rokhsar D.S."/>
        </authorList>
    </citation>
    <scope>NUCLEOTIDE SEQUENCE [LARGE SCALE GENOMIC DNA]</scope>
    <source>
        <strain evidence="18 19">Grell-BS-1999</strain>
    </source>
</reference>
<keyword evidence="7" id="KW-0436">Ligase</keyword>
<evidence type="ECO:0000256" key="14">
    <source>
        <dbReference type="ARBA" id="ARBA00048436"/>
    </source>
</evidence>
<dbReference type="GeneID" id="6759345"/>
<dbReference type="GO" id="GO:0070150">
    <property type="term" value="P:mitochondrial glycyl-tRNA aminoacylation"/>
    <property type="evidence" value="ECO:0000318"/>
    <property type="project" value="GO_Central"/>
</dbReference>
<dbReference type="InterPro" id="IPR036621">
    <property type="entry name" value="Anticodon-bd_dom_sf"/>
</dbReference>
<dbReference type="OMA" id="MEMQYFV"/>
<dbReference type="SUPFAM" id="SSF52954">
    <property type="entry name" value="Class II aaRS ABD-related"/>
    <property type="match status" value="1"/>
</dbReference>
<dbReference type="GO" id="GO:0016740">
    <property type="term" value="F:transferase activity"/>
    <property type="evidence" value="ECO:0007669"/>
    <property type="project" value="UniProtKB-KW"/>
</dbReference>
<evidence type="ECO:0000256" key="15">
    <source>
        <dbReference type="ARBA" id="ARBA00049523"/>
    </source>
</evidence>
<dbReference type="InParanoid" id="B3SD13"/>
<keyword evidence="6" id="KW-0963">Cytoplasm</keyword>
<evidence type="ECO:0000256" key="7">
    <source>
        <dbReference type="ARBA" id="ARBA00022598"/>
    </source>
</evidence>
<dbReference type="Gene3D" id="3.30.720.200">
    <property type="match status" value="1"/>
</dbReference>
<dbReference type="PROSITE" id="PS50862">
    <property type="entry name" value="AA_TRNA_LIGASE_II"/>
    <property type="match status" value="1"/>
</dbReference>
<dbReference type="PRINTS" id="PR01043">
    <property type="entry name" value="TRNASYNTHGLY"/>
</dbReference>
<dbReference type="Gene3D" id="1.10.287.10">
    <property type="entry name" value="S15/NS1, RNA-binding"/>
    <property type="match status" value="1"/>
</dbReference>
<dbReference type="FunFam" id="3.40.50.800:FF:000004">
    <property type="entry name" value="Glycine--tRNA ligase 2"/>
    <property type="match status" value="1"/>
</dbReference>
<name>B3SD13_TRIAD</name>
<dbReference type="Gene3D" id="3.40.50.800">
    <property type="entry name" value="Anticodon-binding domain"/>
    <property type="match status" value="1"/>
</dbReference>
<dbReference type="PhylomeDB" id="B3SD13"/>
<evidence type="ECO:0000256" key="4">
    <source>
        <dbReference type="ARBA" id="ARBA00012829"/>
    </source>
</evidence>
<dbReference type="GO" id="GO:0005739">
    <property type="term" value="C:mitochondrion"/>
    <property type="evidence" value="ECO:0000318"/>
    <property type="project" value="GO_Central"/>
</dbReference>
<comment type="subunit">
    <text evidence="3">Homodimer.</text>
</comment>
<protein>
    <recommendedName>
        <fullName evidence="5">Glycine--tRNA ligase</fullName>
        <ecNumber evidence="4">6.1.1.14</ecNumber>
    </recommendedName>
    <alternativeName>
        <fullName evidence="13">Diadenosine tetraphosphate synthetase</fullName>
    </alternativeName>
</protein>
<evidence type="ECO:0000256" key="8">
    <source>
        <dbReference type="ARBA" id="ARBA00022679"/>
    </source>
</evidence>
<dbReference type="CDD" id="cd00774">
    <property type="entry name" value="GlyRS-like_core"/>
    <property type="match status" value="1"/>
</dbReference>
<evidence type="ECO:0000256" key="12">
    <source>
        <dbReference type="ARBA" id="ARBA00023146"/>
    </source>
</evidence>
<dbReference type="InterPro" id="IPR004154">
    <property type="entry name" value="Anticodon-bd"/>
</dbReference>
<dbReference type="InterPro" id="IPR027031">
    <property type="entry name" value="Gly-tRNA_synthase/POLG2"/>
</dbReference>
<dbReference type="Proteomes" id="UP000009022">
    <property type="component" value="Unassembled WGS sequence"/>
</dbReference>
<dbReference type="SUPFAM" id="SSF55681">
    <property type="entry name" value="Class II aaRS and biotin synthetases"/>
    <property type="match status" value="1"/>
</dbReference>
<evidence type="ECO:0000256" key="3">
    <source>
        <dbReference type="ARBA" id="ARBA00011738"/>
    </source>
</evidence>
<dbReference type="PANTHER" id="PTHR10745">
    <property type="entry name" value="GLYCYL-TRNA SYNTHETASE/DNA POLYMERASE SUBUNIT GAMMA-2"/>
    <property type="match status" value="1"/>
</dbReference>
<dbReference type="SUPFAM" id="SSF47060">
    <property type="entry name" value="S15/NS1 RNA-binding domain"/>
    <property type="match status" value="1"/>
</dbReference>
<keyword evidence="11" id="KW-0648">Protein biosynthesis</keyword>
<organism evidence="18 19">
    <name type="scientific">Trichoplax adhaerens</name>
    <name type="common">Trichoplax reptans</name>
    <dbReference type="NCBI Taxonomy" id="10228"/>
    <lineage>
        <taxon>Eukaryota</taxon>
        <taxon>Metazoa</taxon>
        <taxon>Placozoa</taxon>
        <taxon>Uniplacotomia</taxon>
        <taxon>Trichoplacea</taxon>
        <taxon>Trichoplacidae</taxon>
        <taxon>Trichoplax</taxon>
    </lineage>
</organism>
<evidence type="ECO:0000313" key="19">
    <source>
        <dbReference type="Proteomes" id="UP000009022"/>
    </source>
</evidence>
<keyword evidence="8" id="KW-0808">Transferase</keyword>
<dbReference type="CDD" id="cd00858">
    <property type="entry name" value="GlyRS_anticodon"/>
    <property type="match status" value="1"/>
</dbReference>
<dbReference type="SMART" id="SM00991">
    <property type="entry name" value="WHEP-TRS"/>
    <property type="match status" value="1"/>
</dbReference>
<dbReference type="InterPro" id="IPR045864">
    <property type="entry name" value="aa-tRNA-synth_II/BPL/LPL"/>
</dbReference>
<comment type="catalytic activity">
    <reaction evidence="14">
        <text>2 ATP + H(+) = P(1),P(4)-bis(5'-adenosyl) tetraphosphate + diphosphate</text>
        <dbReference type="Rhea" id="RHEA:34935"/>
        <dbReference type="ChEBI" id="CHEBI:15378"/>
        <dbReference type="ChEBI" id="CHEBI:30616"/>
        <dbReference type="ChEBI" id="CHEBI:33019"/>
        <dbReference type="ChEBI" id="CHEBI:58141"/>
    </reaction>
    <physiologicalReaction direction="left-to-right" evidence="14">
        <dbReference type="Rhea" id="RHEA:34936"/>
    </physiologicalReaction>
</comment>
<dbReference type="eggNOG" id="KOG2298">
    <property type="taxonomic scope" value="Eukaryota"/>
</dbReference>
<keyword evidence="12" id="KW-0030">Aminoacyl-tRNA synthetase</keyword>
<dbReference type="CTD" id="6759345"/>
<dbReference type="NCBIfam" id="NF003211">
    <property type="entry name" value="PRK04173.1"/>
    <property type="match status" value="1"/>
</dbReference>
<evidence type="ECO:0000256" key="2">
    <source>
        <dbReference type="ARBA" id="ARBA00008226"/>
    </source>
</evidence>
<dbReference type="InterPro" id="IPR006195">
    <property type="entry name" value="aa-tRNA-synth_II"/>
</dbReference>
<proteinExistence type="inferred from homology"/>
<dbReference type="AlphaFoldDB" id="B3SD13"/>
<sequence>MASEIEIEQQLAPLRLLVKEQGDRVRELKESQAPKADISRAVAELKRRKKQLEDKEKALNPPDEFNRSQLETLLKQRFFYRPSFSIYGGIAGLYDFGPTGCAMKNNLLQEWRLHFVLEEDMLEIESSSLAPEPVFKASGHLDRFLDYVVKDVKTGECLRADHLLDAHLEKLLADKNLEGDSRQEIINLRTKVESLSLQELGDQIKKFEVKSPVTGNNVSDPMPFNLMFRTEIGPSGGVSGYLRPETSQGMFVNFDYLLEYNQGKLPFAAAQIGSAFRNEVSPRSGLLRVREFTLGEIEYFYHPNDNDHFKFDSVADVEVTLFPKDHQVSGKPTRKMSIKNAVDEGVIGSRCMGYFLGRISLYLTKMGIDPKYLRFRQHMDNEMAHYATDCWDAECKTSYGWVECVGCANRSCYDLKCHVKATGASLCARETLKEPISVTINEYHSSKVGKAFKGDAKKIMQYFSNLDNDTAEKYDKMLKDTSQIEVDIDSKKLTISEDMIAVKRYEKEIHVVDITPSVIEPSFGFGRILYSILEHNFRIREGDEQRSWLSLPPPVAPVKCSVLPLSAKKEFDPYIKQLASELKLHGISNKVDDSAGSIGRRYARTDQIGIPYGITVDFDTVTNNPATVTLRERNTMQQIRLNADIAPKVVSDLVKGLTTWKETITKYHLFEGQESKK</sequence>
<evidence type="ECO:0000256" key="10">
    <source>
        <dbReference type="ARBA" id="ARBA00022840"/>
    </source>
</evidence>
<dbReference type="InterPro" id="IPR033731">
    <property type="entry name" value="GlyRS-like_core"/>
</dbReference>
<dbReference type="GO" id="GO:0004820">
    <property type="term" value="F:glycine-tRNA ligase activity"/>
    <property type="evidence" value="ECO:0000318"/>
    <property type="project" value="GO_Central"/>
</dbReference>
<dbReference type="RefSeq" id="XP_002118155.1">
    <property type="nucleotide sequence ID" value="XM_002118119.1"/>
</dbReference>
<dbReference type="FunFam" id="3.30.720.200:FF:000001">
    <property type="entry name" value="Glycine--tRNA ligase 2"/>
    <property type="match status" value="1"/>
</dbReference>
<dbReference type="GO" id="GO:0005737">
    <property type="term" value="C:cytoplasm"/>
    <property type="evidence" value="ECO:0000318"/>
    <property type="project" value="GO_Central"/>
</dbReference>
<evidence type="ECO:0000256" key="6">
    <source>
        <dbReference type="ARBA" id="ARBA00022490"/>
    </source>
</evidence>
<dbReference type="InterPro" id="IPR009068">
    <property type="entry name" value="uS15_NS1_RNA-bd_sf"/>
</dbReference>
<dbReference type="FunFam" id="3.30.40.230:FF:000001">
    <property type="entry name" value="Glycine--tRNA ligase"/>
    <property type="match status" value="1"/>
</dbReference>
<comment type="catalytic activity">
    <reaction evidence="15">
        <text>tRNA(Gly) + glycine + ATP = glycyl-tRNA(Gly) + AMP + diphosphate</text>
        <dbReference type="Rhea" id="RHEA:16013"/>
        <dbReference type="Rhea" id="RHEA-COMP:9664"/>
        <dbReference type="Rhea" id="RHEA-COMP:9683"/>
        <dbReference type="ChEBI" id="CHEBI:30616"/>
        <dbReference type="ChEBI" id="CHEBI:33019"/>
        <dbReference type="ChEBI" id="CHEBI:57305"/>
        <dbReference type="ChEBI" id="CHEBI:78442"/>
        <dbReference type="ChEBI" id="CHEBI:78522"/>
        <dbReference type="ChEBI" id="CHEBI:456215"/>
        <dbReference type="EC" id="6.1.1.14"/>
    </reaction>
    <physiologicalReaction direction="left-to-right" evidence="15">
        <dbReference type="Rhea" id="RHEA:16014"/>
    </physiologicalReaction>
</comment>
<dbReference type="FunFam" id="1.10.287.10:FF:000022">
    <property type="entry name" value="Glycine--tRNA ligase"/>
    <property type="match status" value="1"/>
</dbReference>
<evidence type="ECO:0000256" key="11">
    <source>
        <dbReference type="ARBA" id="ARBA00022917"/>
    </source>
</evidence>
<dbReference type="Pfam" id="PF03129">
    <property type="entry name" value="HGTP_anticodon"/>
    <property type="match status" value="1"/>
</dbReference>
<comment type="subcellular location">
    <subcellularLocation>
        <location evidence="1">Cytoplasm</location>
    </subcellularLocation>
</comment>
<keyword evidence="10" id="KW-0067">ATP-binding</keyword>